<evidence type="ECO:0000313" key="2">
    <source>
        <dbReference type="Proteomes" id="UP001141552"/>
    </source>
</evidence>
<gene>
    <name evidence="1" type="ORF">Tsubulata_031387</name>
</gene>
<keyword evidence="2" id="KW-1185">Reference proteome</keyword>
<proteinExistence type="predicted"/>
<name>A0A9Q0FMP1_9ROSI</name>
<dbReference type="AlphaFoldDB" id="A0A9Q0FMP1"/>
<reference evidence="1" key="1">
    <citation type="submission" date="2022-02" db="EMBL/GenBank/DDBJ databases">
        <authorList>
            <person name="Henning P.M."/>
            <person name="McCubbin A.G."/>
            <person name="Shore J.S."/>
        </authorList>
    </citation>
    <scope>NUCLEOTIDE SEQUENCE</scope>
    <source>
        <strain evidence="1">F60SS</strain>
        <tissue evidence="1">Leaves</tissue>
    </source>
</reference>
<dbReference type="Gene3D" id="2.60.40.2310">
    <property type="match status" value="1"/>
</dbReference>
<protein>
    <submittedName>
        <fullName evidence="1">Uncharacterized protein</fullName>
    </submittedName>
</protein>
<accession>A0A9Q0FMP1</accession>
<organism evidence="1 2">
    <name type="scientific">Turnera subulata</name>
    <dbReference type="NCBI Taxonomy" id="218843"/>
    <lineage>
        <taxon>Eukaryota</taxon>
        <taxon>Viridiplantae</taxon>
        <taxon>Streptophyta</taxon>
        <taxon>Embryophyta</taxon>
        <taxon>Tracheophyta</taxon>
        <taxon>Spermatophyta</taxon>
        <taxon>Magnoliopsida</taxon>
        <taxon>eudicotyledons</taxon>
        <taxon>Gunneridae</taxon>
        <taxon>Pentapetalae</taxon>
        <taxon>rosids</taxon>
        <taxon>fabids</taxon>
        <taxon>Malpighiales</taxon>
        <taxon>Passifloraceae</taxon>
        <taxon>Turnera</taxon>
    </lineage>
</organism>
<sequence length="80" mass="8905">MKIVGPITPGLPSLARIRPKIRPVRYGEQEITKLTRDNNISCPSGSEKKSRTTDFNYPSVTVKVEPRTAFQTTVINFDAA</sequence>
<evidence type="ECO:0000313" key="1">
    <source>
        <dbReference type="EMBL" id="KAJ4834348.1"/>
    </source>
</evidence>
<dbReference type="EMBL" id="JAKUCV010004723">
    <property type="protein sequence ID" value="KAJ4834348.1"/>
    <property type="molecule type" value="Genomic_DNA"/>
</dbReference>
<reference evidence="1" key="2">
    <citation type="journal article" date="2023" name="Plants (Basel)">
        <title>Annotation of the Turnera subulata (Passifloraceae) Draft Genome Reveals the S-Locus Evolved after the Divergence of Turneroideae from Passifloroideae in a Stepwise Manner.</title>
        <authorList>
            <person name="Henning P.M."/>
            <person name="Roalson E.H."/>
            <person name="Mir W."/>
            <person name="McCubbin A.G."/>
            <person name="Shore J.S."/>
        </authorList>
    </citation>
    <scope>NUCLEOTIDE SEQUENCE</scope>
    <source>
        <strain evidence="1">F60SS</strain>
    </source>
</reference>
<comment type="caution">
    <text evidence="1">The sequence shown here is derived from an EMBL/GenBank/DDBJ whole genome shotgun (WGS) entry which is preliminary data.</text>
</comment>
<dbReference type="Proteomes" id="UP001141552">
    <property type="component" value="Unassembled WGS sequence"/>
</dbReference>